<dbReference type="PROSITE" id="PS51350">
    <property type="entry name" value="PTS_HPR_DOM"/>
    <property type="match status" value="1"/>
</dbReference>
<name>A0A6L5GTB8_9FIRM</name>
<comment type="subcellular location">
    <subcellularLocation>
        <location evidence="2">Cytoplasm</location>
    </subcellularLocation>
</comment>
<dbReference type="CDD" id="cd00367">
    <property type="entry name" value="PTS-HPr_like"/>
    <property type="match status" value="1"/>
</dbReference>
<comment type="caution">
    <text evidence="7">The sequence shown here is derived from an EMBL/GenBank/DDBJ whole genome shotgun (WGS) entry which is preliminary data.</text>
</comment>
<dbReference type="NCBIfam" id="TIGR01003">
    <property type="entry name" value="PTS_HPr_family"/>
    <property type="match status" value="1"/>
</dbReference>
<keyword evidence="8" id="KW-1185">Reference proteome</keyword>
<evidence type="ECO:0000256" key="1">
    <source>
        <dbReference type="ARBA" id="ARBA00003681"/>
    </source>
</evidence>
<reference evidence="7" key="1">
    <citation type="journal article" date="2020" name="Appl. Environ. Microbiol.">
        <title>Medium-Chain Fatty Acid Synthesis by 'Candidatus Weimeria bifida' gen. nov., sp. nov., and 'Candidatus Pseudoramibacter fermentans' sp. nov.</title>
        <authorList>
            <person name="Scarborough M.J."/>
            <person name="Myers K.S."/>
            <person name="Donohue T.J."/>
            <person name="Noguera D.R."/>
        </authorList>
    </citation>
    <scope>NUCLEOTIDE SEQUENCE</scope>
    <source>
        <strain evidence="7">EUB1.1</strain>
    </source>
</reference>
<feature type="domain" description="HPr" evidence="6">
    <location>
        <begin position="1"/>
        <end position="88"/>
    </location>
</feature>
<evidence type="ECO:0000256" key="4">
    <source>
        <dbReference type="ARBA" id="ARBA00022490"/>
    </source>
</evidence>
<dbReference type="EMBL" id="VOGB01000005">
    <property type="protein sequence ID" value="MQM73388.1"/>
    <property type="molecule type" value="Genomic_DNA"/>
</dbReference>
<proteinExistence type="predicted"/>
<evidence type="ECO:0000313" key="7">
    <source>
        <dbReference type="EMBL" id="MQM73388.1"/>
    </source>
</evidence>
<sequence>MKRKQVTVTNKAGLHARAASIFVSEAGQFESDIDVIYGDTRLNAKSIMGLMSGGIGQGTTITIEANGDDEDEAVDTLVELVESGFEEEE</sequence>
<dbReference type="SUPFAM" id="SSF55594">
    <property type="entry name" value="HPr-like"/>
    <property type="match status" value="1"/>
</dbReference>
<organism evidence="7 8">
    <name type="scientific">Candidatus Pseudoramibacter fermentans</name>
    <dbReference type="NCBI Taxonomy" id="2594427"/>
    <lineage>
        <taxon>Bacteria</taxon>
        <taxon>Bacillati</taxon>
        <taxon>Bacillota</taxon>
        <taxon>Clostridia</taxon>
        <taxon>Eubacteriales</taxon>
        <taxon>Eubacteriaceae</taxon>
        <taxon>Pseudoramibacter</taxon>
    </lineage>
</organism>
<dbReference type="PROSITE" id="PS00369">
    <property type="entry name" value="PTS_HPR_HIS"/>
    <property type="match status" value="1"/>
</dbReference>
<comment type="function">
    <text evidence="1">General (non sugar-specific) component of the phosphoenolpyruvate-dependent sugar phosphotransferase system (sugar PTS). This major carbohydrate active-transport system catalyzes the phosphorylation of incoming sugar substrates concomitantly with their translocation across the cell membrane. The phosphoryl group from phosphoenolpyruvate (PEP) is transferred to the phosphoryl carrier protein HPr by enzyme I. Phospho-HPr then transfers it to the PTS EIIA domain.</text>
</comment>
<dbReference type="GO" id="GO:0009401">
    <property type="term" value="P:phosphoenolpyruvate-dependent sugar phosphotransferase system"/>
    <property type="evidence" value="ECO:0007669"/>
    <property type="project" value="UniProtKB-KW"/>
</dbReference>
<evidence type="ECO:0000256" key="2">
    <source>
        <dbReference type="ARBA" id="ARBA00004496"/>
    </source>
</evidence>
<evidence type="ECO:0000256" key="5">
    <source>
        <dbReference type="ARBA" id="ARBA00022683"/>
    </source>
</evidence>
<protein>
    <recommendedName>
        <fullName evidence="3">Phosphocarrier protein HPr</fullName>
    </recommendedName>
</protein>
<dbReference type="PANTHER" id="PTHR33705">
    <property type="entry name" value="PHOSPHOCARRIER PROTEIN HPR"/>
    <property type="match status" value="1"/>
</dbReference>
<dbReference type="Pfam" id="PF00381">
    <property type="entry name" value="PTS-HPr"/>
    <property type="match status" value="1"/>
</dbReference>
<dbReference type="Gene3D" id="3.30.1340.10">
    <property type="entry name" value="HPr-like"/>
    <property type="match status" value="1"/>
</dbReference>
<evidence type="ECO:0000259" key="6">
    <source>
        <dbReference type="PROSITE" id="PS51350"/>
    </source>
</evidence>
<keyword evidence="5" id="KW-0598">Phosphotransferase system</keyword>
<keyword evidence="4" id="KW-0963">Cytoplasm</keyword>
<dbReference type="Proteomes" id="UP000473648">
    <property type="component" value="Unassembled WGS sequence"/>
</dbReference>
<dbReference type="InterPro" id="IPR035895">
    <property type="entry name" value="HPr-like_sf"/>
</dbReference>
<dbReference type="InterPro" id="IPR000032">
    <property type="entry name" value="HPr-like"/>
</dbReference>
<evidence type="ECO:0000256" key="3">
    <source>
        <dbReference type="ARBA" id="ARBA00020422"/>
    </source>
</evidence>
<accession>A0A6L5GTB8</accession>
<gene>
    <name evidence="7" type="ORF">FRC53_08270</name>
</gene>
<dbReference type="GO" id="GO:0005737">
    <property type="term" value="C:cytoplasm"/>
    <property type="evidence" value="ECO:0007669"/>
    <property type="project" value="UniProtKB-SubCell"/>
</dbReference>
<dbReference type="InterPro" id="IPR001020">
    <property type="entry name" value="PTS_HPr_His_P_site"/>
</dbReference>
<evidence type="ECO:0000313" key="8">
    <source>
        <dbReference type="Proteomes" id="UP000473648"/>
    </source>
</evidence>
<dbReference type="PRINTS" id="PR00107">
    <property type="entry name" value="PHOSPHOCPHPR"/>
</dbReference>
<dbReference type="AlphaFoldDB" id="A0A6L5GTB8"/>
<dbReference type="PANTHER" id="PTHR33705:SF2">
    <property type="entry name" value="PHOSPHOCARRIER PROTEIN NPR"/>
    <property type="match status" value="1"/>
</dbReference>
<dbReference type="InterPro" id="IPR050399">
    <property type="entry name" value="HPr"/>
</dbReference>